<dbReference type="OrthoDB" id="317332at2"/>
<keyword evidence="3" id="KW-1185">Reference proteome</keyword>
<dbReference type="InterPro" id="IPR004360">
    <property type="entry name" value="Glyas_Fos-R_dOase_dom"/>
</dbReference>
<comment type="caution">
    <text evidence="2">The sequence shown here is derived from an EMBL/GenBank/DDBJ whole genome shotgun (WGS) entry which is preliminary data.</text>
</comment>
<dbReference type="Pfam" id="PF00903">
    <property type="entry name" value="Glyoxalase"/>
    <property type="match status" value="2"/>
</dbReference>
<dbReference type="EC" id="1.13.11.39" evidence="2"/>
<keyword evidence="2" id="KW-0560">Oxidoreductase</keyword>
<feature type="domain" description="VOC" evidence="1">
    <location>
        <begin position="15"/>
        <end position="127"/>
    </location>
</feature>
<dbReference type="EMBL" id="LOHS01000071">
    <property type="protein sequence ID" value="OAH13953.1"/>
    <property type="molecule type" value="Genomic_DNA"/>
</dbReference>
<evidence type="ECO:0000259" key="1">
    <source>
        <dbReference type="PROSITE" id="PS51819"/>
    </source>
</evidence>
<dbReference type="PANTHER" id="PTHR21366">
    <property type="entry name" value="GLYOXALASE FAMILY PROTEIN"/>
    <property type="match status" value="1"/>
</dbReference>
<dbReference type="PANTHER" id="PTHR21366:SF31">
    <property type="entry name" value="METALLOTHIOL TRANSFERASE FOSB"/>
    <property type="match status" value="1"/>
</dbReference>
<dbReference type="PATRIC" id="fig|1716141.3.peg.2814"/>
<evidence type="ECO:0000313" key="3">
    <source>
        <dbReference type="Proteomes" id="UP000077381"/>
    </source>
</evidence>
<keyword evidence="2" id="KW-0223">Dioxygenase</keyword>
<dbReference type="PROSITE" id="PS51819">
    <property type="entry name" value="VOC"/>
    <property type="match status" value="2"/>
</dbReference>
<sequence length="320" mass="35079">MNTALPEEPVYDVAQLGHAELLTPVYEDSLRFFVDIYGLDLVAEEGGSAYLRGWGDTELTTLKLTAAAQAGLGHVGWRAVSPQALARRVAALRAAGVEGEWIDGDVGHGKAYRFRAPSGQLMEVYYESEKYHPTGARKPYLPNQPQAEIHRGVGAQRIDHINILAPDVPGTREVMARTLGFKLREYLVPPGQGEVGAWMSLMNKAHDLAITREAEPTSGRLHHLAYAVENREDVLRAADTFSQLGQPIEFGPAKHSRTQGFFLYVIEPGGNRIEVFSGGIHIFAPDWEPVRWTTEAGGRSTAWGLDVPPSFHGHATPVLV</sequence>
<evidence type="ECO:0000313" key="2">
    <source>
        <dbReference type="EMBL" id="OAH13953.1"/>
    </source>
</evidence>
<reference evidence="2 3" key="1">
    <citation type="submission" date="2015-12" db="EMBL/GenBank/DDBJ databases">
        <title>Genome sequence of Streptomyces sp. G25.</title>
        <authorList>
            <person name="Poehlein A."/>
            <person name="Roettig A."/>
            <person name="Hiessl S."/>
            <person name="Hauschild P."/>
            <person name="Schauer J."/>
            <person name="Madkour M.H."/>
            <person name="Al-Ansari A.M."/>
            <person name="Almakishah N.H."/>
            <person name="Steinbuechel A."/>
            <person name="Daniel R."/>
        </authorList>
    </citation>
    <scope>NUCLEOTIDE SEQUENCE [LARGE SCALE GENOMIC DNA]</scope>
    <source>
        <strain evidence="3">G25(2015)</strain>
    </source>
</reference>
<accession>A0A177HSS6</accession>
<name>A0A177HSS6_9ACTN</name>
<dbReference type="SUPFAM" id="SSF54593">
    <property type="entry name" value="Glyoxalase/Bleomycin resistance protein/Dihydroxybiphenyl dioxygenase"/>
    <property type="match status" value="1"/>
</dbReference>
<protein>
    <submittedName>
        <fullName evidence="2">Manganese-dependent 2,3-dihydroxybiphenyl 1,2-dioxygenase</fullName>
        <ecNumber evidence="2">1.13.11.39</ecNumber>
    </submittedName>
</protein>
<dbReference type="InterPro" id="IPR029068">
    <property type="entry name" value="Glyas_Bleomycin-R_OHBP_Dase"/>
</dbReference>
<dbReference type="AlphaFoldDB" id="A0A177HSS6"/>
<dbReference type="RefSeq" id="WP_067276388.1">
    <property type="nucleotide sequence ID" value="NZ_LOHS01000071.1"/>
</dbReference>
<gene>
    <name evidence="2" type="primary">bphC_1</name>
    <name evidence="2" type="ORF">STSP_26710</name>
</gene>
<dbReference type="Gene3D" id="3.10.180.10">
    <property type="entry name" value="2,3-Dihydroxybiphenyl 1,2-Dioxygenase, domain 1"/>
    <property type="match status" value="2"/>
</dbReference>
<dbReference type="InterPro" id="IPR037523">
    <property type="entry name" value="VOC_core"/>
</dbReference>
<organism evidence="2 3">
    <name type="scientific">Streptomyces jeddahensis</name>
    <dbReference type="NCBI Taxonomy" id="1716141"/>
    <lineage>
        <taxon>Bacteria</taxon>
        <taxon>Bacillati</taxon>
        <taxon>Actinomycetota</taxon>
        <taxon>Actinomycetes</taxon>
        <taxon>Kitasatosporales</taxon>
        <taxon>Streptomycetaceae</taxon>
        <taxon>Streptomyces</taxon>
    </lineage>
</organism>
<feature type="domain" description="VOC" evidence="1">
    <location>
        <begin position="157"/>
        <end position="278"/>
    </location>
</feature>
<dbReference type="InterPro" id="IPR050383">
    <property type="entry name" value="GlyoxalaseI/FosfomycinResist"/>
</dbReference>
<proteinExistence type="predicted"/>
<dbReference type="GO" id="GO:0018583">
    <property type="term" value="F:biphenyl-2,3-diol 1,2-dioxygenase activity"/>
    <property type="evidence" value="ECO:0007669"/>
    <property type="project" value="UniProtKB-EC"/>
</dbReference>
<dbReference type="STRING" id="1716141.STSP_26710"/>
<dbReference type="Proteomes" id="UP000077381">
    <property type="component" value="Unassembled WGS sequence"/>
</dbReference>